<dbReference type="InParanoid" id="E8N3Z0"/>
<dbReference type="InterPro" id="IPR019079">
    <property type="entry name" value="Capsule_synth_CapA"/>
</dbReference>
<dbReference type="PROSITE" id="PS51257">
    <property type="entry name" value="PROKAR_LIPOPROTEIN"/>
    <property type="match status" value="1"/>
</dbReference>
<comment type="similarity">
    <text evidence="1">Belongs to the CapA family.</text>
</comment>
<name>E8N3Z0_ANATU</name>
<dbReference type="EMBL" id="AP012029">
    <property type="protein sequence ID" value="BAJ63154.1"/>
    <property type="molecule type" value="Genomic_DNA"/>
</dbReference>
<sequence>MRKILLLLSGILWLTACTSGVMSTPDLVSATPKVTEHPVETIAGETTPSPSPTVISRKVWAHPAIPSSLREQISLPQGWEWGTEELSAVHLVPQATQSISRWIYVLVAPFPTFEDDFSSSQLRNVWQKGKISEDGPDHILVTPSTAEALSTLWGTPSDTIMIVSEDAILSGAWEGPRTWAIVPFEQLVPQWKVISLDGHSPIQKQFKENDYPLQVTFGWSGEPNALKAFLQDWERDHSGDFLLTNRDENRLTTVMLTGVTALVRGTAALMERNGMEYPAQDIGNWLREADILHVNNEVPFARNCPAPYNWQGLVFCSQERYIGLLESIGTDVVELSGDHFADWGADAMLFTLDLYRQRGWQTYGGGANDEEAKRPALFEHNGNRIAFIGCNYKEKGYASASPTTPGAIHCDPEWLIPLIRQVKAEGYLPIVTFQHQEYYEYIARPKLQEDFRAVAEAGAVIVSGSQAHQPHAMEFYSGAFLHYGLGNLFFDQVYSMDSTRTAMMDRHVFYNGKHISTEVLTITFVDYARSRPSTLQERRDLLRKVFNASGWGKMEDIP</sequence>
<dbReference type="Proteomes" id="UP000008922">
    <property type="component" value="Chromosome"/>
</dbReference>
<evidence type="ECO:0000256" key="2">
    <source>
        <dbReference type="SAM" id="SignalP"/>
    </source>
</evidence>
<gene>
    <name evidence="4" type="ordered locus">ANT_11200</name>
</gene>
<organism evidence="4 5">
    <name type="scientific">Anaerolinea thermophila (strain DSM 14523 / JCM 11388 / NBRC 100420 / UNI-1)</name>
    <dbReference type="NCBI Taxonomy" id="926569"/>
    <lineage>
        <taxon>Bacteria</taxon>
        <taxon>Bacillati</taxon>
        <taxon>Chloroflexota</taxon>
        <taxon>Anaerolineae</taxon>
        <taxon>Anaerolineales</taxon>
        <taxon>Anaerolineaceae</taxon>
        <taxon>Anaerolinea</taxon>
    </lineage>
</organism>
<reference evidence="4 5" key="1">
    <citation type="submission" date="2010-12" db="EMBL/GenBank/DDBJ databases">
        <title>Whole genome sequence of Anaerolinea thermophila UNI-1.</title>
        <authorList>
            <person name="Narita-Yamada S."/>
            <person name="Kishi E."/>
            <person name="Watanabe Y."/>
            <person name="Takasaki K."/>
            <person name="Ankai A."/>
            <person name="Oguchi A."/>
            <person name="Fukui S."/>
            <person name="Takahashi M."/>
            <person name="Yashiro I."/>
            <person name="Hosoyama A."/>
            <person name="Sekiguchi Y."/>
            <person name="Hanada S."/>
            <person name="Fujita N."/>
        </authorList>
    </citation>
    <scope>NUCLEOTIDE SEQUENCE [LARGE SCALE GENOMIC DNA]</scope>
    <source>
        <strain evidence="5">DSM 14523 / JCM 11388 / NBRC 100420 / UNI-1</strain>
    </source>
</reference>
<dbReference type="AlphaFoldDB" id="E8N3Z0"/>
<feature type="signal peptide" evidence="2">
    <location>
        <begin position="1"/>
        <end position="23"/>
    </location>
</feature>
<accession>E8N3Z0</accession>
<proteinExistence type="inferred from homology"/>
<dbReference type="InterPro" id="IPR029052">
    <property type="entry name" value="Metallo-depent_PP-like"/>
</dbReference>
<dbReference type="eggNOG" id="COG2843">
    <property type="taxonomic scope" value="Bacteria"/>
</dbReference>
<feature type="domain" description="Capsule synthesis protein CapA" evidence="3">
    <location>
        <begin position="253"/>
        <end position="492"/>
    </location>
</feature>
<keyword evidence="5" id="KW-1185">Reference proteome</keyword>
<dbReference type="HOGENOM" id="CLU_495809_0_0_0"/>
<dbReference type="PANTHER" id="PTHR33393:SF13">
    <property type="entry name" value="PGA BIOSYNTHESIS PROTEIN CAPA"/>
    <property type="match status" value="1"/>
</dbReference>
<dbReference type="SMART" id="SM00854">
    <property type="entry name" value="PGA_cap"/>
    <property type="match status" value="1"/>
</dbReference>
<dbReference type="KEGG" id="atm:ANT_11200"/>
<dbReference type="PANTHER" id="PTHR33393">
    <property type="entry name" value="POLYGLUTAMINE SYNTHESIS ACCESSORY PROTEIN RV0574C-RELATED"/>
    <property type="match status" value="1"/>
</dbReference>
<evidence type="ECO:0000313" key="5">
    <source>
        <dbReference type="Proteomes" id="UP000008922"/>
    </source>
</evidence>
<dbReference type="SUPFAM" id="SSF56300">
    <property type="entry name" value="Metallo-dependent phosphatases"/>
    <property type="match status" value="1"/>
</dbReference>
<dbReference type="Pfam" id="PF09587">
    <property type="entry name" value="PGA_cap"/>
    <property type="match status" value="1"/>
</dbReference>
<evidence type="ECO:0000256" key="1">
    <source>
        <dbReference type="ARBA" id="ARBA00005662"/>
    </source>
</evidence>
<feature type="chain" id="PRO_5003228622" description="Capsule synthesis protein CapA domain-containing protein" evidence="2">
    <location>
        <begin position="24"/>
        <end position="558"/>
    </location>
</feature>
<keyword evidence="2" id="KW-0732">Signal</keyword>
<dbReference type="InterPro" id="IPR052169">
    <property type="entry name" value="CW_Biosynth-Accessory"/>
</dbReference>
<dbReference type="RefSeq" id="WP_013559543.1">
    <property type="nucleotide sequence ID" value="NC_014960.1"/>
</dbReference>
<dbReference type="FunCoup" id="E8N3Z0">
    <property type="interactions" value="4"/>
</dbReference>
<evidence type="ECO:0000313" key="4">
    <source>
        <dbReference type="EMBL" id="BAJ63154.1"/>
    </source>
</evidence>
<evidence type="ECO:0000259" key="3">
    <source>
        <dbReference type="SMART" id="SM00854"/>
    </source>
</evidence>
<dbReference type="STRING" id="926569.ANT_11200"/>
<dbReference type="OrthoDB" id="150244at2"/>
<protein>
    <recommendedName>
        <fullName evidence="3">Capsule synthesis protein CapA domain-containing protein</fullName>
    </recommendedName>
</protein>